<sequence length="77" mass="8400">MEPLVRNAISREYSKDLLCYGRTYCDVPSKILKEDLIQLERADEFALNSDAVAATDDDDVSVGGGGQQPPRGDSAPR</sequence>
<feature type="region of interest" description="Disordered" evidence="1">
    <location>
        <begin position="55"/>
        <end position="77"/>
    </location>
</feature>
<protein>
    <submittedName>
        <fullName evidence="2">Uncharacterized protein</fullName>
    </submittedName>
</protein>
<organism evidence="2 3">
    <name type="scientific">Rhynchophorus ferrugineus</name>
    <name type="common">Red palm weevil</name>
    <name type="synonym">Curculio ferrugineus</name>
    <dbReference type="NCBI Taxonomy" id="354439"/>
    <lineage>
        <taxon>Eukaryota</taxon>
        <taxon>Metazoa</taxon>
        <taxon>Ecdysozoa</taxon>
        <taxon>Arthropoda</taxon>
        <taxon>Hexapoda</taxon>
        <taxon>Insecta</taxon>
        <taxon>Pterygota</taxon>
        <taxon>Neoptera</taxon>
        <taxon>Endopterygota</taxon>
        <taxon>Coleoptera</taxon>
        <taxon>Polyphaga</taxon>
        <taxon>Cucujiformia</taxon>
        <taxon>Curculionidae</taxon>
        <taxon>Dryophthorinae</taxon>
        <taxon>Rhynchophorus</taxon>
    </lineage>
</organism>
<comment type="caution">
    <text evidence="2">The sequence shown here is derived from an EMBL/GenBank/DDBJ whole genome shotgun (WGS) entry which is preliminary data.</text>
</comment>
<reference evidence="2" key="1">
    <citation type="submission" date="2020-08" db="EMBL/GenBank/DDBJ databases">
        <title>Genome sequencing and assembly of the red palm weevil Rhynchophorus ferrugineus.</title>
        <authorList>
            <person name="Dias G.B."/>
            <person name="Bergman C.M."/>
            <person name="Manee M."/>
        </authorList>
    </citation>
    <scope>NUCLEOTIDE SEQUENCE</scope>
    <source>
        <strain evidence="2">AA-2017</strain>
        <tissue evidence="2">Whole larva</tissue>
    </source>
</reference>
<dbReference type="AlphaFoldDB" id="A0A834M2B4"/>
<evidence type="ECO:0000256" key="1">
    <source>
        <dbReference type="SAM" id="MobiDB-lite"/>
    </source>
</evidence>
<accession>A0A834M2B4</accession>
<dbReference type="EMBL" id="JAACXV010014337">
    <property type="protein sequence ID" value="KAF7268228.1"/>
    <property type="molecule type" value="Genomic_DNA"/>
</dbReference>
<feature type="compositionally biased region" description="Low complexity" evidence="1">
    <location>
        <begin position="68"/>
        <end position="77"/>
    </location>
</feature>
<dbReference type="Proteomes" id="UP000625711">
    <property type="component" value="Unassembled WGS sequence"/>
</dbReference>
<keyword evidence="3" id="KW-1185">Reference proteome</keyword>
<name>A0A834M2B4_RHYFE</name>
<gene>
    <name evidence="2" type="ORF">GWI33_018594</name>
</gene>
<evidence type="ECO:0000313" key="3">
    <source>
        <dbReference type="Proteomes" id="UP000625711"/>
    </source>
</evidence>
<evidence type="ECO:0000313" key="2">
    <source>
        <dbReference type="EMBL" id="KAF7268228.1"/>
    </source>
</evidence>
<proteinExistence type="predicted"/>